<dbReference type="EMBL" id="JABMKV010000002">
    <property type="protein sequence ID" value="NQX32030.1"/>
    <property type="molecule type" value="Genomic_DNA"/>
</dbReference>
<dbReference type="SUPFAM" id="SSF74650">
    <property type="entry name" value="Galactose mutarotase-like"/>
    <property type="match status" value="1"/>
</dbReference>
<dbReference type="InterPro" id="IPR008183">
    <property type="entry name" value="Aldose_1/G6P_1-epimerase"/>
</dbReference>
<dbReference type="InterPro" id="IPR014718">
    <property type="entry name" value="GH-type_carb-bd"/>
</dbReference>
<dbReference type="CDD" id="cd09024">
    <property type="entry name" value="Aldose_epim_lacX"/>
    <property type="match status" value="1"/>
</dbReference>
<dbReference type="PANTHER" id="PTHR11122:SF13">
    <property type="entry name" value="GLUCOSE-6-PHOSPHATE 1-EPIMERASE"/>
    <property type="match status" value="1"/>
</dbReference>
<dbReference type="Pfam" id="PF01263">
    <property type="entry name" value="Aldose_epim"/>
    <property type="match status" value="1"/>
</dbReference>
<proteinExistence type="predicted"/>
<dbReference type="Proteomes" id="UP000762110">
    <property type="component" value="Unassembled WGS sequence"/>
</dbReference>
<accession>A0ABX2DD88</accession>
<evidence type="ECO:0000256" key="2">
    <source>
        <dbReference type="ARBA" id="ARBA00011245"/>
    </source>
</evidence>
<protein>
    <submittedName>
        <fullName evidence="4">Aldose 1-epimerase family protein</fullName>
    </submittedName>
</protein>
<keyword evidence="5" id="KW-1185">Reference proteome</keyword>
<dbReference type="InterPro" id="IPR037481">
    <property type="entry name" value="LacX"/>
</dbReference>
<gene>
    <name evidence="4" type="ORF">HQN85_09845</name>
</gene>
<comment type="cofactor">
    <cofactor evidence="1">
        <name>Ca(2+)</name>
        <dbReference type="ChEBI" id="CHEBI:29108"/>
    </cofactor>
</comment>
<dbReference type="InterPro" id="IPR011013">
    <property type="entry name" value="Gal_mutarotase_sf_dom"/>
</dbReference>
<organism evidence="4 5">
    <name type="scientific">Pedobacter boryungensis</name>
    <dbReference type="NCBI Taxonomy" id="869962"/>
    <lineage>
        <taxon>Bacteria</taxon>
        <taxon>Pseudomonadati</taxon>
        <taxon>Bacteroidota</taxon>
        <taxon>Sphingobacteriia</taxon>
        <taxon>Sphingobacteriales</taxon>
        <taxon>Sphingobacteriaceae</taxon>
        <taxon>Pedobacter</taxon>
    </lineage>
</organism>
<comment type="subunit">
    <text evidence="2">Monomer.</text>
</comment>
<dbReference type="PANTHER" id="PTHR11122">
    <property type="entry name" value="APOSPORY-ASSOCIATED PROTEIN C-RELATED"/>
    <property type="match status" value="1"/>
</dbReference>
<name>A0ABX2DD88_9SPHI</name>
<evidence type="ECO:0000313" key="4">
    <source>
        <dbReference type="EMBL" id="NQX32030.1"/>
    </source>
</evidence>
<evidence type="ECO:0000313" key="5">
    <source>
        <dbReference type="Proteomes" id="UP000762110"/>
    </source>
</evidence>
<dbReference type="Gene3D" id="2.70.98.10">
    <property type="match status" value="1"/>
</dbReference>
<comment type="caution">
    <text evidence="4">The sequence shown here is derived from an EMBL/GenBank/DDBJ whole genome shotgun (WGS) entry which is preliminary data.</text>
</comment>
<evidence type="ECO:0000256" key="3">
    <source>
        <dbReference type="ARBA" id="ARBA00022837"/>
    </source>
</evidence>
<sequence length="288" mass="33072">MIFIENEHIKVSFAAKGAELQSILGTDSLTEYMWSGDANFWGKFSPVLFPIVGALKENSYQFEGKTYELSRHGFARDMEFEYHHISEQEILFTLTHSDETLKIYPFEFTLSLRYKLSGASLSCTYEVVNPAEKELLFSIGGHPAFAVPLNKQGAYTDYFLQFNKDAELTYHHIVDNLISPKKSVLTLDEGKLTLQHELFYEDALVFKSLKSDRISILNTKNYNGLEFNFKDFPCFGVWAAKDADFVCLEPWCGIADGIDHNQQLKDKEGIISLAPKQHWERIWQVTCF</sequence>
<dbReference type="RefSeq" id="WP_173271687.1">
    <property type="nucleotide sequence ID" value="NZ_JABMKV010000002.1"/>
</dbReference>
<evidence type="ECO:0000256" key="1">
    <source>
        <dbReference type="ARBA" id="ARBA00001913"/>
    </source>
</evidence>
<keyword evidence="3" id="KW-0106">Calcium</keyword>
<reference evidence="4 5" key="1">
    <citation type="submission" date="2020-05" db="EMBL/GenBank/DDBJ databases">
        <title>Description of Pedobacter foliorum sp. nov.</title>
        <authorList>
            <person name="Qi S."/>
            <person name="Carlier A."/>
            <person name="Cnockaert M."/>
            <person name="Vandamme P."/>
        </authorList>
    </citation>
    <scope>NUCLEOTIDE SEQUENCE [LARGE SCALE GENOMIC DNA]</scope>
    <source>
        <strain evidence="4 5">LMG 31300</strain>
    </source>
</reference>